<dbReference type="EMBL" id="BAAAPC010000016">
    <property type="protein sequence ID" value="GAA2006157.1"/>
    <property type="molecule type" value="Genomic_DNA"/>
</dbReference>
<name>A0ABP5ERY0_9ACTN</name>
<sequence length="59" mass="6207">MDSHSIPQNQKMTPMATPRTAATTMSTVRHRKPVADAPIPEDVVDVVLGVSPGVNGVPT</sequence>
<comment type="caution">
    <text evidence="2">The sequence shown here is derived from an EMBL/GenBank/DDBJ whole genome shotgun (WGS) entry which is preliminary data.</text>
</comment>
<dbReference type="Proteomes" id="UP001501585">
    <property type="component" value="Unassembled WGS sequence"/>
</dbReference>
<evidence type="ECO:0000256" key="1">
    <source>
        <dbReference type="SAM" id="MobiDB-lite"/>
    </source>
</evidence>
<reference evidence="3" key="1">
    <citation type="journal article" date="2019" name="Int. J. Syst. Evol. Microbiol.">
        <title>The Global Catalogue of Microorganisms (GCM) 10K type strain sequencing project: providing services to taxonomists for standard genome sequencing and annotation.</title>
        <authorList>
            <consortium name="The Broad Institute Genomics Platform"/>
            <consortium name="The Broad Institute Genome Sequencing Center for Infectious Disease"/>
            <person name="Wu L."/>
            <person name="Ma J."/>
        </authorList>
    </citation>
    <scope>NUCLEOTIDE SEQUENCE [LARGE SCALE GENOMIC DNA]</scope>
    <source>
        <strain evidence="3">JCM 15313</strain>
    </source>
</reference>
<gene>
    <name evidence="2" type="ORF">GCM10009799_37070</name>
</gene>
<feature type="region of interest" description="Disordered" evidence="1">
    <location>
        <begin position="1"/>
        <end position="21"/>
    </location>
</feature>
<proteinExistence type="predicted"/>
<protein>
    <submittedName>
        <fullName evidence="2">Uncharacterized protein</fullName>
    </submittedName>
</protein>
<feature type="compositionally biased region" description="Low complexity" evidence="1">
    <location>
        <begin position="12"/>
        <end position="21"/>
    </location>
</feature>
<accession>A0ABP5ERY0</accession>
<evidence type="ECO:0000313" key="3">
    <source>
        <dbReference type="Proteomes" id="UP001501585"/>
    </source>
</evidence>
<evidence type="ECO:0000313" key="2">
    <source>
        <dbReference type="EMBL" id="GAA2006157.1"/>
    </source>
</evidence>
<keyword evidence="3" id="KW-1185">Reference proteome</keyword>
<organism evidence="2 3">
    <name type="scientific">Nocardiopsis rhodophaea</name>
    <dbReference type="NCBI Taxonomy" id="280238"/>
    <lineage>
        <taxon>Bacteria</taxon>
        <taxon>Bacillati</taxon>
        <taxon>Actinomycetota</taxon>
        <taxon>Actinomycetes</taxon>
        <taxon>Streptosporangiales</taxon>
        <taxon>Nocardiopsidaceae</taxon>
        <taxon>Nocardiopsis</taxon>
    </lineage>
</organism>
<feature type="compositionally biased region" description="Polar residues" evidence="1">
    <location>
        <begin position="1"/>
        <end position="11"/>
    </location>
</feature>